<evidence type="ECO:0000259" key="10">
    <source>
        <dbReference type="PROSITE" id="PS00486"/>
    </source>
</evidence>
<dbReference type="AlphaFoldDB" id="A0A419V5Z0"/>
<dbReference type="SUPFAM" id="SSF55271">
    <property type="entry name" value="DNA repair protein MutS, domain I"/>
    <property type="match status" value="1"/>
</dbReference>
<evidence type="ECO:0000256" key="4">
    <source>
        <dbReference type="ARBA" id="ARBA00022763"/>
    </source>
</evidence>
<comment type="caution">
    <text evidence="11">The sequence shown here is derived from an EMBL/GenBank/DDBJ whole genome shotgun (WGS) entry which is preliminary data.</text>
</comment>
<reference evidence="11 12" key="1">
    <citation type="submission" date="2018-09" db="EMBL/GenBank/DDBJ databases">
        <title>Genomic Encyclopedia of Archaeal and Bacterial Type Strains, Phase II (KMG-II): from individual species to whole genera.</title>
        <authorList>
            <person name="Goeker M."/>
        </authorList>
    </citation>
    <scope>NUCLEOTIDE SEQUENCE [LARGE SCALE GENOMIC DNA]</scope>
    <source>
        <strain evidence="11 12">DSM 17008</strain>
    </source>
</reference>
<dbReference type="GO" id="GO:0005524">
    <property type="term" value="F:ATP binding"/>
    <property type="evidence" value="ECO:0007669"/>
    <property type="project" value="UniProtKB-UniRule"/>
</dbReference>
<dbReference type="InterPro" id="IPR005748">
    <property type="entry name" value="DNA_mismatch_repair_MutS"/>
</dbReference>
<dbReference type="InterPro" id="IPR007861">
    <property type="entry name" value="DNA_mismatch_repair_MutS_clamp"/>
</dbReference>
<dbReference type="Pfam" id="PF05190">
    <property type="entry name" value="MutS_IV"/>
    <property type="match status" value="1"/>
</dbReference>
<dbReference type="SMART" id="SM00534">
    <property type="entry name" value="MUTSac"/>
    <property type="match status" value="1"/>
</dbReference>
<evidence type="ECO:0000313" key="12">
    <source>
        <dbReference type="Proteomes" id="UP000285120"/>
    </source>
</evidence>
<evidence type="ECO:0000256" key="6">
    <source>
        <dbReference type="ARBA" id="ARBA00023125"/>
    </source>
</evidence>
<keyword evidence="4 9" id="KW-0227">DNA damage</keyword>
<accession>A0A419V5Z0</accession>
<dbReference type="FunFam" id="3.40.1170.10:FF:000001">
    <property type="entry name" value="DNA mismatch repair protein MutS"/>
    <property type="match status" value="1"/>
</dbReference>
<dbReference type="PIRSF" id="PIRSF037677">
    <property type="entry name" value="DNA_mis_repair_Msh6"/>
    <property type="match status" value="1"/>
</dbReference>
<dbReference type="InterPro" id="IPR027417">
    <property type="entry name" value="P-loop_NTPase"/>
</dbReference>
<dbReference type="SUPFAM" id="SSF48334">
    <property type="entry name" value="DNA repair protein MutS, domain III"/>
    <property type="match status" value="1"/>
</dbReference>
<sequence>MTQETPMMQQYKRIKAEYTDAFLFYRLGDFYELFFEDAVKAAQELEITLTKRGSKGDQDIPMCGVPHHSAEGYISTLIEKGYKIAVCEQVEDPKTAKGVVKREVVNLITPGTVMEGRAIHEKENNFIAAHYQQEDGTAGFVKADLTTGEIYGARLEADRPAWEQEASKANVKELILQEEPKDGEWKTFAGTFSVQKSAEIPEEFSSLCTHISSAAILRAFGLLSSYLSRTQKRSLDHLQPIHLYEPRQKMQLDRNSRRNLELTETIRDHKKKGSLLWLMDQTMTAMGARRVKSWMEEPLLQEKEITDRQSIVQSLLDHFFERGDLRDRLKFVYDLERLAGKAAFGNVNARELVQMRRTLQELPEIISILKQVDNGLLQEWITPLDQFHGLLELLEDGLVEEPPALITEGGMFRMGFHETLDEYREASTNGRQWISKLERDEKQATGIKSLKVGFNRVFGYYIEVTKANIPLLPEGRYDRKQTLTNAERFTTPELKEKEALILGAQEKSVELEHTLFLELREKVKTYLRPLQEAALVISQLDVLQGFAELSDRQGYVRPQMSRDGSVHIKNGRHPVVEKIVGPGEYVANDVYMDQGRNMLLITGPNMSGKSTFMRQAALISIMSQTGCFVPAEEAELPIFDQVFTRIGAADDLASGQSTFMVEMLETNYALSHASKNSLILLDEIGRGTSTYDGMALAQAIIEHIHESIGAKTMFSTHYHELTTIADSLSNLQNVHVRAIEEEGQIVFLHKVEEGSADESYGIHVAKLADLPDPLLSRADELLKQLEQKEKSSGMVEPVSIREAAPANDEPTQLTLFQEEEQAEAAKAKNGKLHPILEDIRKTDVLHLSPMEALEKLYRMQQRLR</sequence>
<keyword evidence="5 9" id="KW-0067">ATP-binding</keyword>
<dbReference type="SUPFAM" id="SSF52540">
    <property type="entry name" value="P-loop containing nucleoside triphosphate hydrolases"/>
    <property type="match status" value="1"/>
</dbReference>
<evidence type="ECO:0000256" key="7">
    <source>
        <dbReference type="ARBA" id="ARBA00023204"/>
    </source>
</evidence>
<dbReference type="GO" id="GO:0006298">
    <property type="term" value="P:mismatch repair"/>
    <property type="evidence" value="ECO:0007669"/>
    <property type="project" value="UniProtKB-UniRule"/>
</dbReference>
<dbReference type="EMBL" id="RAPK01000007">
    <property type="protein sequence ID" value="RKD75307.1"/>
    <property type="molecule type" value="Genomic_DNA"/>
</dbReference>
<dbReference type="InterPro" id="IPR017261">
    <property type="entry name" value="DNA_mismatch_repair_MutS/MSH"/>
</dbReference>
<evidence type="ECO:0000313" key="11">
    <source>
        <dbReference type="EMBL" id="RKD75307.1"/>
    </source>
</evidence>
<dbReference type="SUPFAM" id="SSF53150">
    <property type="entry name" value="DNA repair protein MutS, domain II"/>
    <property type="match status" value="1"/>
</dbReference>
<evidence type="ECO:0000256" key="2">
    <source>
        <dbReference type="ARBA" id="ARBA00021982"/>
    </source>
</evidence>
<feature type="binding site" evidence="9">
    <location>
        <begin position="603"/>
        <end position="610"/>
    </location>
    <ligand>
        <name>ATP</name>
        <dbReference type="ChEBI" id="CHEBI:30616"/>
    </ligand>
</feature>
<dbReference type="Gene3D" id="3.40.50.300">
    <property type="entry name" value="P-loop containing nucleotide triphosphate hydrolases"/>
    <property type="match status" value="1"/>
</dbReference>
<dbReference type="GO" id="GO:0140664">
    <property type="term" value="F:ATP-dependent DNA damage sensor activity"/>
    <property type="evidence" value="ECO:0007669"/>
    <property type="project" value="InterPro"/>
</dbReference>
<name>A0A419V5Z0_9BACL</name>
<dbReference type="NCBIfam" id="TIGR01070">
    <property type="entry name" value="mutS1"/>
    <property type="match status" value="1"/>
</dbReference>
<dbReference type="InterPro" id="IPR007695">
    <property type="entry name" value="DNA_mismatch_repair_MutS-lik_N"/>
</dbReference>
<evidence type="ECO:0000256" key="8">
    <source>
        <dbReference type="ARBA" id="ARBA00024647"/>
    </source>
</evidence>
<protein>
    <recommendedName>
        <fullName evidence="2 9">DNA mismatch repair protein MutS</fullName>
    </recommendedName>
</protein>
<gene>
    <name evidence="9" type="primary">mutS</name>
    <name evidence="11" type="ORF">ATL39_1006</name>
</gene>
<keyword evidence="7 9" id="KW-0234">DNA repair</keyword>
<dbReference type="FunFam" id="3.40.50.300:FF:000896">
    <property type="entry name" value="DNA mismatch repair protein MutS"/>
    <property type="match status" value="1"/>
</dbReference>
<dbReference type="GO" id="GO:0005829">
    <property type="term" value="C:cytosol"/>
    <property type="evidence" value="ECO:0007669"/>
    <property type="project" value="TreeGrafter"/>
</dbReference>
<organism evidence="11 12">
    <name type="scientific">Sinobaca qinghaiensis</name>
    <dbReference type="NCBI Taxonomy" id="342944"/>
    <lineage>
        <taxon>Bacteria</taxon>
        <taxon>Bacillati</taxon>
        <taxon>Bacillota</taxon>
        <taxon>Bacilli</taxon>
        <taxon>Bacillales</taxon>
        <taxon>Sporolactobacillaceae</taxon>
        <taxon>Sinobaca</taxon>
    </lineage>
</organism>
<dbReference type="NCBIfam" id="NF003810">
    <property type="entry name" value="PRK05399.1"/>
    <property type="match status" value="1"/>
</dbReference>
<dbReference type="PANTHER" id="PTHR11361">
    <property type="entry name" value="DNA MISMATCH REPAIR PROTEIN MUTS FAMILY MEMBER"/>
    <property type="match status" value="1"/>
</dbReference>
<dbReference type="InterPro" id="IPR016151">
    <property type="entry name" value="DNA_mismatch_repair_MutS_N"/>
</dbReference>
<keyword evidence="6 9" id="KW-0238">DNA-binding</keyword>
<comment type="function">
    <text evidence="8 9">This protein is involved in the repair of mismatches in DNA. It is possible that it carries out the mismatch recognition step. This protein has a weak ATPase activity.</text>
</comment>
<dbReference type="Gene3D" id="3.30.420.110">
    <property type="entry name" value="MutS, connector domain"/>
    <property type="match status" value="1"/>
</dbReference>
<dbReference type="GO" id="GO:0003684">
    <property type="term" value="F:damaged DNA binding"/>
    <property type="evidence" value="ECO:0007669"/>
    <property type="project" value="UniProtKB-UniRule"/>
</dbReference>
<dbReference type="InterPro" id="IPR036678">
    <property type="entry name" value="MutS_con_dom_sf"/>
</dbReference>
<dbReference type="InterPro" id="IPR000432">
    <property type="entry name" value="DNA_mismatch_repair_MutS_C"/>
</dbReference>
<dbReference type="Pfam" id="PF05192">
    <property type="entry name" value="MutS_III"/>
    <property type="match status" value="1"/>
</dbReference>
<keyword evidence="12" id="KW-1185">Reference proteome</keyword>
<dbReference type="InterPro" id="IPR007696">
    <property type="entry name" value="DNA_mismatch_repair_MutS_core"/>
</dbReference>
<comment type="similarity">
    <text evidence="1 9">Belongs to the DNA mismatch repair MutS family.</text>
</comment>
<dbReference type="OrthoDB" id="9802448at2"/>
<dbReference type="PROSITE" id="PS00486">
    <property type="entry name" value="DNA_MISMATCH_REPAIR_2"/>
    <property type="match status" value="1"/>
</dbReference>
<dbReference type="SMART" id="SM00533">
    <property type="entry name" value="MUTSd"/>
    <property type="match status" value="1"/>
</dbReference>
<dbReference type="InterPro" id="IPR036187">
    <property type="entry name" value="DNA_mismatch_repair_MutS_sf"/>
</dbReference>
<feature type="domain" description="DNA mismatch repair proteins mutS family" evidence="10">
    <location>
        <begin position="677"/>
        <end position="693"/>
    </location>
</feature>
<dbReference type="PANTHER" id="PTHR11361:SF34">
    <property type="entry name" value="DNA MISMATCH REPAIR PROTEIN MSH1, MITOCHONDRIAL"/>
    <property type="match status" value="1"/>
</dbReference>
<keyword evidence="3 9" id="KW-0547">Nucleotide-binding</keyword>
<dbReference type="Pfam" id="PF00488">
    <property type="entry name" value="MutS_V"/>
    <property type="match status" value="1"/>
</dbReference>
<dbReference type="Gene3D" id="3.40.1170.10">
    <property type="entry name" value="DNA repair protein MutS, domain I"/>
    <property type="match status" value="1"/>
</dbReference>
<dbReference type="FunFam" id="1.10.1420.10:FF:000001">
    <property type="entry name" value="DNA mismatch repair protein MutS"/>
    <property type="match status" value="1"/>
</dbReference>
<dbReference type="Gene3D" id="1.10.1420.10">
    <property type="match status" value="2"/>
</dbReference>
<dbReference type="CDD" id="cd03284">
    <property type="entry name" value="ABC_MutS1"/>
    <property type="match status" value="1"/>
</dbReference>
<dbReference type="InterPro" id="IPR045076">
    <property type="entry name" value="MutS"/>
</dbReference>
<dbReference type="HAMAP" id="MF_00096">
    <property type="entry name" value="MutS"/>
    <property type="match status" value="1"/>
</dbReference>
<dbReference type="Proteomes" id="UP000285120">
    <property type="component" value="Unassembled WGS sequence"/>
</dbReference>
<evidence type="ECO:0000256" key="1">
    <source>
        <dbReference type="ARBA" id="ARBA00006271"/>
    </source>
</evidence>
<evidence type="ECO:0000256" key="3">
    <source>
        <dbReference type="ARBA" id="ARBA00022741"/>
    </source>
</evidence>
<proteinExistence type="inferred from homology"/>
<evidence type="ECO:0000256" key="9">
    <source>
        <dbReference type="HAMAP-Rule" id="MF_00096"/>
    </source>
</evidence>
<dbReference type="Pfam" id="PF01624">
    <property type="entry name" value="MutS_I"/>
    <property type="match status" value="1"/>
</dbReference>
<dbReference type="GO" id="GO:0030983">
    <property type="term" value="F:mismatched DNA binding"/>
    <property type="evidence" value="ECO:0007669"/>
    <property type="project" value="InterPro"/>
</dbReference>
<evidence type="ECO:0000256" key="5">
    <source>
        <dbReference type="ARBA" id="ARBA00022840"/>
    </source>
</evidence>